<feature type="compositionally biased region" description="Basic and acidic residues" evidence="1">
    <location>
        <begin position="181"/>
        <end position="196"/>
    </location>
</feature>
<dbReference type="EMBL" id="BARU01025128">
    <property type="protein sequence ID" value="GAH57297.1"/>
    <property type="molecule type" value="Genomic_DNA"/>
</dbReference>
<evidence type="ECO:0000313" key="2">
    <source>
        <dbReference type="EMBL" id="GAH57297.1"/>
    </source>
</evidence>
<evidence type="ECO:0000256" key="1">
    <source>
        <dbReference type="SAM" id="MobiDB-lite"/>
    </source>
</evidence>
<protein>
    <submittedName>
        <fullName evidence="2">Uncharacterized protein</fullName>
    </submittedName>
</protein>
<organism evidence="2">
    <name type="scientific">marine sediment metagenome</name>
    <dbReference type="NCBI Taxonomy" id="412755"/>
    <lineage>
        <taxon>unclassified sequences</taxon>
        <taxon>metagenomes</taxon>
        <taxon>ecological metagenomes</taxon>
    </lineage>
</organism>
<comment type="caution">
    <text evidence="2">The sequence shown here is derived from an EMBL/GenBank/DDBJ whole genome shotgun (WGS) entry which is preliminary data.</text>
</comment>
<sequence length="229" mass="26170">PKKRRPDESCLTRRVRALEIKNRELKSAHREDGAEITRLRGELEYLKKRPTVKVINDTCGHGAPPPLIPLTAKDAVEVRIECFRCGRNCTGVRLGDTTKYKCPNCNASSKTEDKSGAPKDHERAHLHQRVLAEIQKMKDTNEHCKRIEKKSLQAFLDEKGIEIPPEEIDTLMKAITAVDDHIEKTQADEDTITHEPYEDDEEDLDLEEDDDDFDLDIDDEDEPEVDEGE</sequence>
<accession>X1GJD3</accession>
<feature type="compositionally biased region" description="Acidic residues" evidence="1">
    <location>
        <begin position="197"/>
        <end position="229"/>
    </location>
</feature>
<gene>
    <name evidence="2" type="ORF">S03H2_40520</name>
</gene>
<reference evidence="2" key="1">
    <citation type="journal article" date="2014" name="Front. Microbiol.">
        <title>High frequency of phylogenetically diverse reductive dehalogenase-homologous genes in deep subseafloor sedimentary metagenomes.</title>
        <authorList>
            <person name="Kawai M."/>
            <person name="Futagami T."/>
            <person name="Toyoda A."/>
            <person name="Takaki Y."/>
            <person name="Nishi S."/>
            <person name="Hori S."/>
            <person name="Arai W."/>
            <person name="Tsubouchi T."/>
            <person name="Morono Y."/>
            <person name="Uchiyama I."/>
            <person name="Ito T."/>
            <person name="Fujiyama A."/>
            <person name="Inagaki F."/>
            <person name="Takami H."/>
        </authorList>
    </citation>
    <scope>NUCLEOTIDE SEQUENCE</scope>
    <source>
        <strain evidence="2">Expedition CK06-06</strain>
    </source>
</reference>
<feature type="region of interest" description="Disordered" evidence="1">
    <location>
        <begin position="181"/>
        <end position="229"/>
    </location>
</feature>
<feature type="non-terminal residue" evidence="2">
    <location>
        <position position="1"/>
    </location>
</feature>
<proteinExistence type="predicted"/>
<dbReference type="AlphaFoldDB" id="X1GJD3"/>
<name>X1GJD3_9ZZZZ</name>